<reference evidence="2" key="1">
    <citation type="submission" date="2025-08" db="UniProtKB">
        <authorList>
            <consortium name="Ensembl"/>
        </authorList>
    </citation>
    <scope>IDENTIFICATION</scope>
</reference>
<proteinExistence type="predicted"/>
<dbReference type="Ensembl" id="ENSCVAT00000026451.1">
    <property type="protein sequence ID" value="ENSCVAP00000017720.1"/>
    <property type="gene ID" value="ENSCVAG00000021453.1"/>
</dbReference>
<dbReference type="GO" id="GO:0032438">
    <property type="term" value="P:melanosome organization"/>
    <property type="evidence" value="ECO:0007669"/>
    <property type="project" value="Ensembl"/>
</dbReference>
<dbReference type="GeneTree" id="ENSGT00940000155804"/>
<keyword evidence="1" id="KW-1133">Transmembrane helix</keyword>
<dbReference type="AlphaFoldDB" id="A0A3Q2G4K1"/>
<keyword evidence="1" id="KW-0812">Transmembrane</keyword>
<evidence type="ECO:0000256" key="1">
    <source>
        <dbReference type="SAM" id="Phobius"/>
    </source>
</evidence>
<keyword evidence="3" id="KW-1185">Reference proteome</keyword>
<keyword evidence="1" id="KW-0472">Membrane</keyword>
<evidence type="ECO:0000313" key="3">
    <source>
        <dbReference type="Proteomes" id="UP000265020"/>
    </source>
</evidence>
<dbReference type="STRING" id="28743.ENSCVAP00000017720"/>
<dbReference type="GO" id="GO:0097066">
    <property type="term" value="P:response to thyroid hormone"/>
    <property type="evidence" value="ECO:0007669"/>
    <property type="project" value="Ensembl"/>
</dbReference>
<evidence type="ECO:0000313" key="2">
    <source>
        <dbReference type="Ensembl" id="ENSCVAP00000017720.1"/>
    </source>
</evidence>
<sequence>MTNLNLAFKYFSNCIGHVTMWTVGPLLVINSLGLQSGQCCPSPTAMVGDECGSNTGRGQCVTIMADSRCQGPQYPYPGRDDRVRWPLRFFNISYQHNSKFSGYNCGQCKHVLAGSNCDQRICMLHYFLWAQYFVWSNYYSVSKTYLGSGQASFGGVDFSYEGPGFDMLDDPTFALPYWNFDIKGRECDICNNELLGARSTLDMSSISANSVFCHKPVFCPYRQGTESSPIRRNLAGYVARPMVQKLPEPQDVLNYLELNTFDTPLCYFTSSKSFTNSIEGYSVPRGAYDPVICSLNNLAHLFLNGTGGQTHLELLTLLNRQGLLFPCKEGGGCNDSRRESIVTNAEIFVPAPENLEGTFIINVAIVVTVVVMACVDTVVFAMRVCSKSLTYRHYCEEDRRLKKIPFLIQITDLYQVI</sequence>
<organism evidence="2 3">
    <name type="scientific">Cyprinodon variegatus</name>
    <name type="common">Sheepshead minnow</name>
    <dbReference type="NCBI Taxonomy" id="28743"/>
    <lineage>
        <taxon>Eukaryota</taxon>
        <taxon>Metazoa</taxon>
        <taxon>Chordata</taxon>
        <taxon>Craniata</taxon>
        <taxon>Vertebrata</taxon>
        <taxon>Euteleostomi</taxon>
        <taxon>Actinopterygii</taxon>
        <taxon>Neopterygii</taxon>
        <taxon>Teleostei</taxon>
        <taxon>Neoteleostei</taxon>
        <taxon>Acanthomorphata</taxon>
        <taxon>Ovalentaria</taxon>
        <taxon>Atherinomorphae</taxon>
        <taxon>Cyprinodontiformes</taxon>
        <taxon>Cyprinodontidae</taxon>
        <taxon>Cyprinodon</taxon>
    </lineage>
</organism>
<dbReference type="Proteomes" id="UP000265020">
    <property type="component" value="Unassembled WGS sequence"/>
</dbReference>
<feature type="transmembrane region" description="Helical" evidence="1">
    <location>
        <begin position="359"/>
        <end position="382"/>
    </location>
</feature>
<name>A0A3Q2G4K1_CYPVA</name>
<dbReference type="InterPro" id="IPR008922">
    <property type="entry name" value="Di-copper_centre_dom_sf"/>
</dbReference>
<dbReference type="GO" id="GO:0003406">
    <property type="term" value="P:retinal pigment epithelium development"/>
    <property type="evidence" value="ECO:0007669"/>
    <property type="project" value="Ensembl"/>
</dbReference>
<dbReference type="Gene3D" id="1.10.1280.10">
    <property type="entry name" value="Di-copper center containing domain from catechol oxidase"/>
    <property type="match status" value="1"/>
</dbReference>
<reference evidence="2" key="2">
    <citation type="submission" date="2025-09" db="UniProtKB">
        <authorList>
            <consortium name="Ensembl"/>
        </authorList>
    </citation>
    <scope>IDENTIFICATION</scope>
</reference>
<accession>A0A3Q2G4K1</accession>
<dbReference type="SUPFAM" id="SSF48056">
    <property type="entry name" value="Di-copper centre-containing domain"/>
    <property type="match status" value="1"/>
</dbReference>
<protein>
    <submittedName>
        <fullName evidence="2">Tyrosinase-related protein 1b</fullName>
    </submittedName>
</protein>
<dbReference type="GO" id="GO:0030318">
    <property type="term" value="P:melanocyte differentiation"/>
    <property type="evidence" value="ECO:0007669"/>
    <property type="project" value="Ensembl"/>
</dbReference>